<dbReference type="Pfam" id="PF01207">
    <property type="entry name" value="Dus"/>
    <property type="match status" value="1"/>
</dbReference>
<keyword evidence="4 10" id="KW-0288">FMN</keyword>
<dbReference type="RefSeq" id="WP_029589083.1">
    <property type="nucleotide sequence ID" value="NZ_CP016303.1"/>
</dbReference>
<feature type="binding site" evidence="10">
    <location>
        <begin position="224"/>
        <end position="226"/>
    </location>
    <ligand>
        <name>FMN</name>
        <dbReference type="ChEBI" id="CHEBI:58210"/>
    </ligand>
</feature>
<feature type="domain" description="DUS-like FMN-binding" evidence="11">
    <location>
        <begin position="30"/>
        <end position="327"/>
    </location>
</feature>
<feature type="site" description="Interacts with tRNA; defines subfamily-specific binding signature" evidence="10">
    <location>
        <position position="312"/>
    </location>
</feature>
<dbReference type="GO" id="GO:0000049">
    <property type="term" value="F:tRNA binding"/>
    <property type="evidence" value="ECO:0007669"/>
    <property type="project" value="UniProtKB-UniRule"/>
</dbReference>
<comment type="cofactor">
    <cofactor evidence="1 10">
        <name>FMN</name>
        <dbReference type="ChEBI" id="CHEBI:58210"/>
    </cofactor>
</comment>
<reference evidence="12 13" key="2">
    <citation type="submission" date="2017-09" db="EMBL/GenBank/DDBJ databases">
        <title>The genome of whitefly Bemisia tabaci, a global crop pest, provides novel insights into virus transmission, host adaptation and insecticide resistance.</title>
        <authorList>
            <person name="Kaur N."/>
            <person name="Kliot A."/>
            <person name="Pinheiro P.V."/>
            <person name="Luan J."/>
            <person name="Zheng Y."/>
            <person name="Liu W."/>
            <person name="Sun H."/>
            <person name="Yang X."/>
            <person name="Xu Y."/>
            <person name="Luo Y."/>
            <person name="Kruse A."/>
            <person name="Fisher T.W."/>
            <person name="Nelson D.R."/>
            <person name="Elimelech M."/>
            <person name="MacCoss M."/>
            <person name="Johnson R."/>
            <person name="Cohen E."/>
            <person name="Hunter W.B."/>
            <person name="Brown J.K."/>
            <person name="Jander G."/>
            <person name="Cilia M."/>
            <person name="Douglas A.E."/>
            <person name="Ghanim M."/>
            <person name="Simmons A.M."/>
            <person name="Wintermantel W.M."/>
            <person name="Ling K.-S."/>
            <person name="Fei Z."/>
        </authorList>
    </citation>
    <scope>NUCLEOTIDE SEQUENCE [LARGE SCALE GENOMIC DNA]</scope>
    <source>
        <strain evidence="12 13">MEAM1</strain>
    </source>
</reference>
<evidence type="ECO:0000256" key="3">
    <source>
        <dbReference type="ARBA" id="ARBA00022630"/>
    </source>
</evidence>
<feature type="binding site" evidence="10">
    <location>
        <begin position="246"/>
        <end position="247"/>
    </location>
    <ligand>
        <name>FMN</name>
        <dbReference type="ChEBI" id="CHEBI:58210"/>
    </ligand>
</feature>
<dbReference type="GO" id="GO:0102266">
    <property type="term" value="F:tRNA-dihydrouridine20a synthase activity"/>
    <property type="evidence" value="ECO:0007669"/>
    <property type="project" value="RHEA"/>
</dbReference>
<keyword evidence="8 10" id="KW-0560">Oxidoreductase</keyword>
<dbReference type="GO" id="GO:0010181">
    <property type="term" value="F:FMN binding"/>
    <property type="evidence" value="ECO:0007669"/>
    <property type="project" value="UniProtKB-UniRule"/>
</dbReference>
<feature type="site" description="Interacts with tRNA" evidence="10">
    <location>
        <position position="199"/>
    </location>
</feature>
<dbReference type="PROSITE" id="PS01136">
    <property type="entry name" value="UPF0034"/>
    <property type="match status" value="1"/>
</dbReference>
<evidence type="ECO:0000313" key="12">
    <source>
        <dbReference type="EMBL" id="ASX26990.1"/>
    </source>
</evidence>
<keyword evidence="2 10" id="KW-0820">tRNA-binding</keyword>
<dbReference type="InterPro" id="IPR018517">
    <property type="entry name" value="tRNA_hU_synthase_CS"/>
</dbReference>
<dbReference type="EC" id="1.3.1.91" evidence="10"/>
<dbReference type="NCBIfam" id="NF008774">
    <property type="entry name" value="PRK11815.1"/>
    <property type="match status" value="1"/>
</dbReference>
<feature type="binding site" evidence="10">
    <location>
        <position position="153"/>
    </location>
    <ligand>
        <name>FMN</name>
        <dbReference type="ChEBI" id="CHEBI:58210"/>
    </ligand>
</feature>
<dbReference type="SUPFAM" id="SSF51395">
    <property type="entry name" value="FMN-linked oxidoreductases"/>
    <property type="match status" value="1"/>
</dbReference>
<feature type="active site" description="Proton donor" evidence="10">
    <location>
        <position position="114"/>
    </location>
</feature>
<gene>
    <name evidence="10" type="primary">dusA</name>
    <name evidence="12" type="ORF">BA171_01815</name>
</gene>
<dbReference type="Gene3D" id="3.20.20.70">
    <property type="entry name" value="Aldolase class I"/>
    <property type="match status" value="1"/>
</dbReference>
<dbReference type="PANTHER" id="PTHR42907:SF1">
    <property type="entry name" value="FMN-LINKED OXIDOREDUCTASES SUPERFAMILY PROTEIN"/>
    <property type="match status" value="1"/>
</dbReference>
<dbReference type="InterPro" id="IPR035587">
    <property type="entry name" value="DUS-like_FMN-bd"/>
</dbReference>
<evidence type="ECO:0000256" key="4">
    <source>
        <dbReference type="ARBA" id="ARBA00022643"/>
    </source>
</evidence>
<dbReference type="FunFam" id="3.20.20.70:FF:000083">
    <property type="entry name" value="tRNA-dihydrouridine(20/20a) synthase"/>
    <property type="match status" value="1"/>
</dbReference>
<reference evidence="13" key="1">
    <citation type="submission" date="2016-06" db="EMBL/GenBank/DDBJ databases">
        <authorList>
            <person name="Chen W."/>
            <person name="Hasegawa D.K."/>
        </authorList>
    </citation>
    <scope>NUCLEOTIDE SEQUENCE [LARGE SCALE GENOMIC DNA]</scope>
    <source>
        <strain evidence="13">MEAM1</strain>
    </source>
</reference>
<evidence type="ECO:0000256" key="10">
    <source>
        <dbReference type="HAMAP-Rule" id="MF_02041"/>
    </source>
</evidence>
<comment type="catalytic activity">
    <reaction evidence="10">
        <text>5,6-dihydrouridine(20a) in tRNA + NADP(+) = uridine(20a) in tRNA + NADPH + H(+)</text>
        <dbReference type="Rhea" id="RHEA:53344"/>
        <dbReference type="Rhea" id="RHEA-COMP:13535"/>
        <dbReference type="Rhea" id="RHEA-COMP:13536"/>
        <dbReference type="ChEBI" id="CHEBI:15378"/>
        <dbReference type="ChEBI" id="CHEBI:57783"/>
        <dbReference type="ChEBI" id="CHEBI:58349"/>
        <dbReference type="ChEBI" id="CHEBI:65315"/>
        <dbReference type="ChEBI" id="CHEBI:74443"/>
    </reaction>
</comment>
<name>A0A249E0W7_9ENTR</name>
<feature type="binding site" evidence="10">
    <location>
        <begin position="32"/>
        <end position="34"/>
    </location>
    <ligand>
        <name>FMN</name>
        <dbReference type="ChEBI" id="CHEBI:58210"/>
    </ligand>
</feature>
<dbReference type="HAMAP" id="MF_02041">
    <property type="entry name" value="DusA_subfam"/>
    <property type="match status" value="1"/>
</dbReference>
<feature type="binding site" evidence="10">
    <location>
        <position position="184"/>
    </location>
    <ligand>
        <name>FMN</name>
        <dbReference type="ChEBI" id="CHEBI:58210"/>
    </ligand>
</feature>
<dbReference type="Proteomes" id="UP000216438">
    <property type="component" value="Chromosome"/>
</dbReference>
<keyword evidence="3 10" id="KW-0285">Flavoprotein</keyword>
<dbReference type="CDD" id="cd02801">
    <property type="entry name" value="DUS_like_FMN"/>
    <property type="match status" value="1"/>
</dbReference>
<evidence type="ECO:0000256" key="1">
    <source>
        <dbReference type="ARBA" id="ARBA00001917"/>
    </source>
</evidence>
<feature type="site" description="Interacts with tRNA; defines subfamily-specific binding signature" evidence="10">
    <location>
        <position position="315"/>
    </location>
</feature>
<feature type="site" description="Interacts with tRNA" evidence="10">
    <location>
        <position position="111"/>
    </location>
</feature>
<evidence type="ECO:0000313" key="13">
    <source>
        <dbReference type="Proteomes" id="UP000216438"/>
    </source>
</evidence>
<dbReference type="GO" id="GO:0050660">
    <property type="term" value="F:flavin adenine dinucleotide binding"/>
    <property type="evidence" value="ECO:0007669"/>
    <property type="project" value="InterPro"/>
</dbReference>
<comment type="similarity">
    <text evidence="10">Belongs to the Dus family. DusA subfamily.</text>
</comment>
<organism evidence="12 13">
    <name type="scientific">Candidatus Hamiltonella defensa</name>
    <name type="common">Bemisia tabaci</name>
    <dbReference type="NCBI Taxonomy" id="672795"/>
    <lineage>
        <taxon>Bacteria</taxon>
        <taxon>Pseudomonadati</taxon>
        <taxon>Pseudomonadota</taxon>
        <taxon>Gammaproteobacteria</taxon>
        <taxon>Enterobacterales</taxon>
        <taxon>Enterobacteriaceae</taxon>
        <taxon>aphid secondary symbionts</taxon>
        <taxon>Candidatus Williamhamiltonella</taxon>
    </lineage>
</organism>
<comment type="catalytic activity">
    <reaction evidence="10">
        <text>5,6-dihydrouridine(20a) in tRNA + NAD(+) = uridine(20a) in tRNA + NADH + H(+)</text>
        <dbReference type="Rhea" id="RHEA:53348"/>
        <dbReference type="Rhea" id="RHEA-COMP:13535"/>
        <dbReference type="Rhea" id="RHEA-COMP:13536"/>
        <dbReference type="ChEBI" id="CHEBI:15378"/>
        <dbReference type="ChEBI" id="CHEBI:57540"/>
        <dbReference type="ChEBI" id="CHEBI:57945"/>
        <dbReference type="ChEBI" id="CHEBI:65315"/>
        <dbReference type="ChEBI" id="CHEBI:74443"/>
    </reaction>
</comment>
<proteinExistence type="inferred from homology"/>
<evidence type="ECO:0000256" key="5">
    <source>
        <dbReference type="ARBA" id="ARBA00022694"/>
    </source>
</evidence>
<evidence type="ECO:0000256" key="8">
    <source>
        <dbReference type="ARBA" id="ARBA00023002"/>
    </source>
</evidence>
<comment type="catalytic activity">
    <reaction evidence="10">
        <text>5,6-dihydrouridine(20) in tRNA + NADP(+) = uridine(20) in tRNA + NADPH + H(+)</text>
        <dbReference type="Rhea" id="RHEA:53336"/>
        <dbReference type="Rhea" id="RHEA-COMP:13533"/>
        <dbReference type="Rhea" id="RHEA-COMP:13534"/>
        <dbReference type="ChEBI" id="CHEBI:15378"/>
        <dbReference type="ChEBI" id="CHEBI:57783"/>
        <dbReference type="ChEBI" id="CHEBI:58349"/>
        <dbReference type="ChEBI" id="CHEBI:65315"/>
        <dbReference type="ChEBI" id="CHEBI:74443"/>
        <dbReference type="EC" id="1.3.1.91"/>
    </reaction>
</comment>
<accession>A0A249E0W7</accession>
<dbReference type="OrthoDB" id="9783413at2"/>
<dbReference type="EMBL" id="CP016303">
    <property type="protein sequence ID" value="ASX26990.1"/>
    <property type="molecule type" value="Genomic_DNA"/>
</dbReference>
<dbReference type="PANTHER" id="PTHR42907">
    <property type="entry name" value="FMN-LINKED OXIDOREDUCTASES SUPERFAMILY PROTEIN"/>
    <property type="match status" value="1"/>
</dbReference>
<keyword evidence="6 10" id="KW-0521">NADP</keyword>
<dbReference type="GO" id="GO:0102264">
    <property type="term" value="F:tRNA-dihydrouridine20 synthase activity"/>
    <property type="evidence" value="ECO:0007669"/>
    <property type="project" value="UniProtKB-EC"/>
</dbReference>
<feature type="binding site" evidence="10">
    <location>
        <position position="84"/>
    </location>
    <ligand>
        <name>FMN</name>
        <dbReference type="ChEBI" id="CHEBI:58210"/>
    </ligand>
</feature>
<dbReference type="NCBIfam" id="TIGR00742">
    <property type="entry name" value="yjbN"/>
    <property type="match status" value="1"/>
</dbReference>
<evidence type="ECO:0000256" key="2">
    <source>
        <dbReference type="ARBA" id="ARBA00022555"/>
    </source>
</evidence>
<evidence type="ECO:0000256" key="7">
    <source>
        <dbReference type="ARBA" id="ARBA00022884"/>
    </source>
</evidence>
<dbReference type="AlphaFoldDB" id="A0A249E0W7"/>
<feature type="site" description="Interacts with tRNA; defines subfamily-specific binding signature" evidence="10">
    <location>
        <position position="196"/>
    </location>
</feature>
<comment type="function">
    <text evidence="9 10">Catalyzes the synthesis of 5,6-dihydrouridine (D), a modified base found in the D-loop of most tRNAs, via the reduction of the C5-C6 double bond in target uridines. Specifically modifies U20 and U20a in tRNAs.</text>
</comment>
<comment type="catalytic activity">
    <reaction evidence="10">
        <text>5,6-dihydrouridine(20) in tRNA + NAD(+) = uridine(20) in tRNA + NADH + H(+)</text>
        <dbReference type="Rhea" id="RHEA:53340"/>
        <dbReference type="Rhea" id="RHEA-COMP:13533"/>
        <dbReference type="Rhea" id="RHEA-COMP:13534"/>
        <dbReference type="ChEBI" id="CHEBI:15378"/>
        <dbReference type="ChEBI" id="CHEBI:57540"/>
        <dbReference type="ChEBI" id="CHEBI:57945"/>
        <dbReference type="ChEBI" id="CHEBI:65315"/>
        <dbReference type="ChEBI" id="CHEBI:74443"/>
        <dbReference type="EC" id="1.3.1.91"/>
    </reaction>
</comment>
<protein>
    <recommendedName>
        <fullName evidence="10">tRNA-dihydrouridine(20/20a) synthase</fullName>
        <ecNumber evidence="10">1.3.1.91</ecNumber>
    </recommendedName>
    <alternativeName>
        <fullName evidence="10">U20-specific dihydrouridine synthase</fullName>
        <shortName evidence="10">U20-specific Dus</shortName>
    </alternativeName>
    <alternativeName>
        <fullName evidence="10">tRNA-dihydrouridine synthase A</fullName>
    </alternativeName>
</protein>
<evidence type="ECO:0000256" key="9">
    <source>
        <dbReference type="ARBA" id="ARBA00058013"/>
    </source>
</evidence>
<keyword evidence="7 10" id="KW-0694">RNA-binding</keyword>
<evidence type="ECO:0000259" key="11">
    <source>
        <dbReference type="Pfam" id="PF01207"/>
    </source>
</evidence>
<dbReference type="Gene3D" id="1.20.120.1460">
    <property type="match status" value="1"/>
</dbReference>
<dbReference type="InterPro" id="IPR004653">
    <property type="entry name" value="DusA"/>
</dbReference>
<keyword evidence="5 10" id="KW-0819">tRNA processing</keyword>
<sequence>MHENNESHNPRQNSANSGIAQKYSPHRFCVAPMLDWTDRHCRYFHRLLTKNALLYTEMVTTGALIYGQADYLDYSEEEQPVALQLGGHNPFELAQCAQLGEQRGYQEINFNLGCPSPRVKKGAFGAALMQDIEQVCVCLKAMCDVVSIPVTIKIRIGVDEQDSYEFLSQFIEKISREIDTVIIHARKAWLSGLSPKENREIPPLDYPRVYQLKKDFPKLNIVINGGISTLEEAKQHLQYVEGVMIGRAAYQNPTLLTRVDSELFDAQDPLIDITASIKAFYPYIEQELSRGTFLKHLVRPMLGLFQGCAGARQWRRYLSENAYQSGADVSVIDKALSFVAPHA</sequence>
<evidence type="ECO:0000256" key="6">
    <source>
        <dbReference type="ARBA" id="ARBA00022857"/>
    </source>
</evidence>
<dbReference type="InterPro" id="IPR013785">
    <property type="entry name" value="Aldolase_TIM"/>
</dbReference>